<accession>A0AAN9S7E5</accession>
<reference evidence="1 2" key="1">
    <citation type="submission" date="2024-01" db="EMBL/GenBank/DDBJ databases">
        <title>The genomes of 5 underutilized Papilionoideae crops provide insights into root nodulation and disease resistanc.</title>
        <authorList>
            <person name="Jiang F."/>
        </authorList>
    </citation>
    <scope>NUCLEOTIDE SEQUENCE [LARGE SCALE GENOMIC DNA]</scope>
    <source>
        <strain evidence="1">DUOXIRENSHENG_FW03</strain>
        <tissue evidence="1">Leaves</tissue>
    </source>
</reference>
<keyword evidence="2" id="KW-1185">Reference proteome</keyword>
<sequence length="81" mass="9613">MDLSFQFVKHSLNTGANQNATKSLSHALQTHAHTKHSWSKFEKIYHNFEAVPYKEEKGKSDVFERLLEDFWRSHLMQSKYD</sequence>
<dbReference type="EMBL" id="JAYMYS010000006">
    <property type="protein sequence ID" value="KAK7390647.1"/>
    <property type="molecule type" value="Genomic_DNA"/>
</dbReference>
<proteinExistence type="predicted"/>
<evidence type="ECO:0000313" key="1">
    <source>
        <dbReference type="EMBL" id="KAK7390647.1"/>
    </source>
</evidence>
<comment type="caution">
    <text evidence="1">The sequence shown here is derived from an EMBL/GenBank/DDBJ whole genome shotgun (WGS) entry which is preliminary data.</text>
</comment>
<gene>
    <name evidence="1" type="ORF">VNO78_25992</name>
</gene>
<dbReference type="AlphaFoldDB" id="A0AAN9S7E5"/>
<organism evidence="1 2">
    <name type="scientific">Psophocarpus tetragonolobus</name>
    <name type="common">Winged bean</name>
    <name type="synonym">Dolichos tetragonolobus</name>
    <dbReference type="NCBI Taxonomy" id="3891"/>
    <lineage>
        <taxon>Eukaryota</taxon>
        <taxon>Viridiplantae</taxon>
        <taxon>Streptophyta</taxon>
        <taxon>Embryophyta</taxon>
        <taxon>Tracheophyta</taxon>
        <taxon>Spermatophyta</taxon>
        <taxon>Magnoliopsida</taxon>
        <taxon>eudicotyledons</taxon>
        <taxon>Gunneridae</taxon>
        <taxon>Pentapetalae</taxon>
        <taxon>rosids</taxon>
        <taxon>fabids</taxon>
        <taxon>Fabales</taxon>
        <taxon>Fabaceae</taxon>
        <taxon>Papilionoideae</taxon>
        <taxon>50 kb inversion clade</taxon>
        <taxon>NPAAA clade</taxon>
        <taxon>indigoferoid/millettioid clade</taxon>
        <taxon>Phaseoleae</taxon>
        <taxon>Psophocarpus</taxon>
    </lineage>
</organism>
<dbReference type="Proteomes" id="UP001386955">
    <property type="component" value="Unassembled WGS sequence"/>
</dbReference>
<protein>
    <submittedName>
        <fullName evidence="1">Uncharacterized protein</fullName>
    </submittedName>
</protein>
<name>A0AAN9S7E5_PSOTE</name>
<evidence type="ECO:0000313" key="2">
    <source>
        <dbReference type="Proteomes" id="UP001386955"/>
    </source>
</evidence>